<feature type="transmembrane region" description="Helical" evidence="2">
    <location>
        <begin position="15"/>
        <end position="37"/>
    </location>
</feature>
<accession>A0A087URY5</accession>
<dbReference type="EMBL" id="KK121283">
    <property type="protein sequence ID" value="KFM80124.1"/>
    <property type="molecule type" value="Genomic_DNA"/>
</dbReference>
<evidence type="ECO:0000256" key="1">
    <source>
        <dbReference type="SAM" id="MobiDB-lite"/>
    </source>
</evidence>
<keyword evidence="4" id="KW-1185">Reference proteome</keyword>
<dbReference type="AlphaFoldDB" id="A0A087URY5"/>
<sequence length="111" mass="12258">MILAFGDSSLLNPNIVALFGVISASNSAFNPYIYLMFQSKETWFGRCFRLLRNNCQCPKSSNRPGNTTSFVSASSKTSSRNEINIHSLLPQAQAIKISSGNISKKSEETYL</sequence>
<keyword evidence="2" id="KW-1133">Transmembrane helix</keyword>
<gene>
    <name evidence="3" type="ORF">X975_21962</name>
</gene>
<dbReference type="OrthoDB" id="6510254at2759"/>
<protein>
    <submittedName>
        <fullName evidence="3">Uncharacterized protein</fullName>
    </submittedName>
</protein>
<evidence type="ECO:0000256" key="2">
    <source>
        <dbReference type="SAM" id="Phobius"/>
    </source>
</evidence>
<organism evidence="3 4">
    <name type="scientific">Stegodyphus mimosarum</name>
    <name type="common">African social velvet spider</name>
    <dbReference type="NCBI Taxonomy" id="407821"/>
    <lineage>
        <taxon>Eukaryota</taxon>
        <taxon>Metazoa</taxon>
        <taxon>Ecdysozoa</taxon>
        <taxon>Arthropoda</taxon>
        <taxon>Chelicerata</taxon>
        <taxon>Arachnida</taxon>
        <taxon>Araneae</taxon>
        <taxon>Araneomorphae</taxon>
        <taxon>Entelegynae</taxon>
        <taxon>Eresoidea</taxon>
        <taxon>Eresidae</taxon>
        <taxon>Stegodyphus</taxon>
    </lineage>
</organism>
<dbReference type="STRING" id="407821.A0A087URY5"/>
<reference evidence="3 4" key="1">
    <citation type="submission" date="2013-11" db="EMBL/GenBank/DDBJ databases">
        <title>Genome sequencing of Stegodyphus mimosarum.</title>
        <authorList>
            <person name="Bechsgaard J."/>
        </authorList>
    </citation>
    <scope>NUCLEOTIDE SEQUENCE [LARGE SCALE GENOMIC DNA]</scope>
</reference>
<evidence type="ECO:0000313" key="3">
    <source>
        <dbReference type="EMBL" id="KFM80124.1"/>
    </source>
</evidence>
<dbReference type="Proteomes" id="UP000054359">
    <property type="component" value="Unassembled WGS sequence"/>
</dbReference>
<keyword evidence="2" id="KW-0812">Transmembrane</keyword>
<feature type="compositionally biased region" description="Low complexity" evidence="1">
    <location>
        <begin position="67"/>
        <end position="78"/>
    </location>
</feature>
<keyword evidence="2" id="KW-0472">Membrane</keyword>
<name>A0A087URY5_STEMI</name>
<feature type="non-terminal residue" evidence="3">
    <location>
        <position position="111"/>
    </location>
</feature>
<proteinExistence type="predicted"/>
<feature type="region of interest" description="Disordered" evidence="1">
    <location>
        <begin position="59"/>
        <end position="80"/>
    </location>
</feature>
<evidence type="ECO:0000313" key="4">
    <source>
        <dbReference type="Proteomes" id="UP000054359"/>
    </source>
</evidence>